<geneLocation type="plasmid" evidence="5 6">
    <name>unnamed2</name>
</geneLocation>
<evidence type="ECO:0000256" key="1">
    <source>
        <dbReference type="ARBA" id="ARBA00009370"/>
    </source>
</evidence>
<keyword evidence="5" id="KW-0614">Plasmid</keyword>
<dbReference type="GO" id="GO:0016020">
    <property type="term" value="C:membrane"/>
    <property type="evidence" value="ECO:0007669"/>
    <property type="project" value="UniProtKB-SubCell"/>
</dbReference>
<accession>A0AAD0S566</accession>
<dbReference type="InterPro" id="IPR019533">
    <property type="entry name" value="Peptidase_S26"/>
</dbReference>
<dbReference type="NCBIfam" id="TIGR02227">
    <property type="entry name" value="sigpep_I_bact"/>
    <property type="match status" value="1"/>
</dbReference>
<dbReference type="GO" id="GO:0009003">
    <property type="term" value="F:signal peptidase activity"/>
    <property type="evidence" value="ECO:0007669"/>
    <property type="project" value="UniProtKB-EC"/>
</dbReference>
<feature type="domain" description="Peptidase S26" evidence="4">
    <location>
        <begin position="38"/>
        <end position="165"/>
    </location>
</feature>
<dbReference type="InterPro" id="IPR036286">
    <property type="entry name" value="LexA/Signal_pep-like_sf"/>
</dbReference>
<dbReference type="EMBL" id="CP032092">
    <property type="protein sequence ID" value="AXV67723.1"/>
    <property type="molecule type" value="Genomic_DNA"/>
</dbReference>
<protein>
    <recommendedName>
        <fullName evidence="2 3">Signal peptidase I</fullName>
        <ecNumber evidence="3">3.4.21.89</ecNumber>
    </recommendedName>
</protein>
<dbReference type="RefSeq" id="WP_118845554.1">
    <property type="nucleotide sequence ID" value="NZ_CP032092.1"/>
</dbReference>
<dbReference type="InterPro" id="IPR000223">
    <property type="entry name" value="Pept_S26A_signal_pept_1"/>
</dbReference>
<comment type="similarity">
    <text evidence="1 3">Belongs to the peptidase S26 family.</text>
</comment>
<name>A0AAD0S566_9GAMM</name>
<keyword evidence="3" id="KW-0645">Protease</keyword>
<dbReference type="Pfam" id="PF10502">
    <property type="entry name" value="Peptidase_S26"/>
    <property type="match status" value="1"/>
</dbReference>
<proteinExistence type="inferred from homology"/>
<comment type="catalytic activity">
    <reaction evidence="3">
        <text>Cleavage of hydrophobic, N-terminal signal or leader sequences from secreted and periplasmic proteins.</text>
        <dbReference type="EC" id="3.4.21.89"/>
    </reaction>
</comment>
<keyword evidence="3 5" id="KW-0378">Hydrolase</keyword>
<comment type="subcellular location">
    <subcellularLocation>
        <location evidence="3">Membrane</location>
        <topology evidence="3">Multi-pass membrane protein</topology>
    </subcellularLocation>
</comment>
<evidence type="ECO:0000259" key="4">
    <source>
        <dbReference type="Pfam" id="PF10502"/>
    </source>
</evidence>
<evidence type="ECO:0000313" key="6">
    <source>
        <dbReference type="Proteomes" id="UP000264605"/>
    </source>
</evidence>
<evidence type="ECO:0000313" key="5">
    <source>
        <dbReference type="EMBL" id="AXV67723.1"/>
    </source>
</evidence>
<reference evidence="5 6" key="1">
    <citation type="submission" date="2018-08" db="EMBL/GenBank/DDBJ databases">
        <title>Draft genome sequence of Pseudoalteromonas donghaensis HJ51.</title>
        <authorList>
            <person name="Oh J."/>
            <person name="Roh D."/>
        </authorList>
    </citation>
    <scope>NUCLEOTIDE SEQUENCE [LARGE SCALE GENOMIC DNA]</scope>
    <source>
        <strain evidence="5 6">HJ51</strain>
        <plasmid evidence="5 6">unnamed2</plasmid>
    </source>
</reference>
<gene>
    <name evidence="5" type="primary">lepB</name>
    <name evidence="5" type="ORF">D0907_20555</name>
</gene>
<dbReference type="Gene3D" id="2.10.109.10">
    <property type="entry name" value="Umud Fragment, subunit A"/>
    <property type="match status" value="1"/>
</dbReference>
<dbReference type="CDD" id="cd06530">
    <property type="entry name" value="S26_SPase_I"/>
    <property type="match status" value="1"/>
</dbReference>
<dbReference type="AlphaFoldDB" id="A0AAD0S566"/>
<dbReference type="EC" id="3.4.21.89" evidence="3"/>
<dbReference type="GeneID" id="99507870"/>
<dbReference type="SUPFAM" id="SSF51306">
    <property type="entry name" value="LexA/Signal peptidase"/>
    <property type="match status" value="1"/>
</dbReference>
<evidence type="ECO:0000256" key="3">
    <source>
        <dbReference type="RuleBase" id="RU362042"/>
    </source>
</evidence>
<dbReference type="PANTHER" id="PTHR43390:SF1">
    <property type="entry name" value="CHLOROPLAST PROCESSING PEPTIDASE"/>
    <property type="match status" value="1"/>
</dbReference>
<sequence length="166" mass="19240">MNSIKLKSTIIVCLTLLGLYGLAELFFARFTFSFPIFQDQCLYAHMFIVDKRDKDIKRGDLVAFKFNKEDKNFDKGLNFIKIAAGVPGDEIKFSPNEMFVNRVESKIAGMTHAINFLQLNPKEYERQITLNENEFFMVGETIYSYDSRFWGPINEEDILGKAYAIF</sequence>
<dbReference type="GO" id="GO:0006465">
    <property type="term" value="P:signal peptide processing"/>
    <property type="evidence" value="ECO:0007669"/>
    <property type="project" value="InterPro"/>
</dbReference>
<dbReference type="KEGG" id="pdj:D0907_20555"/>
<organism evidence="5 6">
    <name type="scientific">Pseudoalteromonas lipolytica</name>
    <dbReference type="NCBI Taxonomy" id="570156"/>
    <lineage>
        <taxon>Bacteria</taxon>
        <taxon>Pseudomonadati</taxon>
        <taxon>Pseudomonadota</taxon>
        <taxon>Gammaproteobacteria</taxon>
        <taxon>Alteromonadales</taxon>
        <taxon>Pseudoalteromonadaceae</taxon>
        <taxon>Pseudoalteromonas</taxon>
    </lineage>
</organism>
<evidence type="ECO:0000256" key="2">
    <source>
        <dbReference type="ARBA" id="ARBA00019232"/>
    </source>
</evidence>
<dbReference type="GO" id="GO:0004252">
    <property type="term" value="F:serine-type endopeptidase activity"/>
    <property type="evidence" value="ECO:0007669"/>
    <property type="project" value="InterPro"/>
</dbReference>
<dbReference type="Proteomes" id="UP000264605">
    <property type="component" value="Plasmid unnamed2"/>
</dbReference>
<dbReference type="PANTHER" id="PTHR43390">
    <property type="entry name" value="SIGNAL PEPTIDASE I"/>
    <property type="match status" value="1"/>
</dbReference>